<protein>
    <submittedName>
        <fullName evidence="3">Uncharacterized protein</fullName>
    </submittedName>
</protein>
<gene>
    <name evidence="3" type="ORF">TSIB3V08_LOCUS12422</name>
</gene>
<feature type="region of interest" description="Disordered" evidence="1">
    <location>
        <begin position="20"/>
        <end position="93"/>
    </location>
</feature>
<dbReference type="AlphaFoldDB" id="A0A7R9G703"/>
<name>A0A7R9G703_TIMSH</name>
<reference evidence="3" key="1">
    <citation type="submission" date="2020-11" db="EMBL/GenBank/DDBJ databases">
        <authorList>
            <person name="Tran Van P."/>
        </authorList>
    </citation>
    <scope>NUCLEOTIDE SEQUENCE</scope>
</reference>
<sequence>MAAELAFLSFVLADVGLSEKLRQPQAASRNPTSIGPAPWLSGDPPLPEEHGVSYRSNGCVRDRSGLQDGPALSKLRRDGSSGSHQGLPGRTVR</sequence>
<proteinExistence type="predicted"/>
<keyword evidence="2" id="KW-0732">Signal</keyword>
<accession>A0A7R9G703</accession>
<organism evidence="3">
    <name type="scientific">Timema shepardi</name>
    <name type="common">Walking stick</name>
    <dbReference type="NCBI Taxonomy" id="629360"/>
    <lineage>
        <taxon>Eukaryota</taxon>
        <taxon>Metazoa</taxon>
        <taxon>Ecdysozoa</taxon>
        <taxon>Arthropoda</taxon>
        <taxon>Hexapoda</taxon>
        <taxon>Insecta</taxon>
        <taxon>Pterygota</taxon>
        <taxon>Neoptera</taxon>
        <taxon>Polyneoptera</taxon>
        <taxon>Phasmatodea</taxon>
        <taxon>Timematodea</taxon>
        <taxon>Timematoidea</taxon>
        <taxon>Timematidae</taxon>
        <taxon>Timema</taxon>
    </lineage>
</organism>
<dbReference type="EMBL" id="OC013343">
    <property type="protein sequence ID" value="CAD7268420.1"/>
    <property type="molecule type" value="Genomic_DNA"/>
</dbReference>
<evidence type="ECO:0000313" key="3">
    <source>
        <dbReference type="EMBL" id="CAD7268420.1"/>
    </source>
</evidence>
<feature type="signal peptide" evidence="2">
    <location>
        <begin position="1"/>
        <end position="18"/>
    </location>
</feature>
<evidence type="ECO:0000256" key="1">
    <source>
        <dbReference type="SAM" id="MobiDB-lite"/>
    </source>
</evidence>
<evidence type="ECO:0000256" key="2">
    <source>
        <dbReference type="SAM" id="SignalP"/>
    </source>
</evidence>
<feature type="chain" id="PRO_5031234809" evidence="2">
    <location>
        <begin position="19"/>
        <end position="93"/>
    </location>
</feature>